<reference evidence="7 8" key="1">
    <citation type="submission" date="2017-12" db="EMBL/GenBank/DDBJ databases">
        <authorList>
            <consortium name="DOE Joint Genome Institute"/>
            <person name="Haridas S."/>
            <person name="Kjaerbolling I."/>
            <person name="Vesth T.C."/>
            <person name="Frisvad J.C."/>
            <person name="Nybo J.L."/>
            <person name="Theobald S."/>
            <person name="Kuo A."/>
            <person name="Bowyer P."/>
            <person name="Matsuda Y."/>
            <person name="Mondo S."/>
            <person name="Lyhne E.K."/>
            <person name="Kogle M.E."/>
            <person name="Clum A."/>
            <person name="Lipzen A."/>
            <person name="Salamov A."/>
            <person name="Ngan C.Y."/>
            <person name="Daum C."/>
            <person name="Chiniquy J."/>
            <person name="Barry K."/>
            <person name="LaButti K."/>
            <person name="Simmons B.A."/>
            <person name="Magnuson J.K."/>
            <person name="Mortensen U.H."/>
            <person name="Larsen T.O."/>
            <person name="Grigoriev I.V."/>
            <person name="Baker S.E."/>
            <person name="Andersen M.R."/>
            <person name="Nordberg H.P."/>
            <person name="Cantor M.N."/>
            <person name="Hua S.X."/>
        </authorList>
    </citation>
    <scope>NUCLEOTIDE SEQUENCE [LARGE SCALE GENOMIC DNA]</scope>
    <source>
        <strain evidence="7 8">CBS 102.13</strain>
    </source>
</reference>
<comment type="similarity">
    <text evidence="1">Belongs to the peptidase S28 family.</text>
</comment>
<dbReference type="GO" id="GO:0006508">
    <property type="term" value="P:proteolysis"/>
    <property type="evidence" value="ECO:0007669"/>
    <property type="project" value="UniProtKB-KW"/>
</dbReference>
<keyword evidence="8" id="KW-1185">Reference proteome</keyword>
<name>A0A2I2FMC8_ASPCN</name>
<dbReference type="EMBL" id="KZ559119">
    <property type="protein sequence ID" value="PLB41777.1"/>
    <property type="molecule type" value="Genomic_DNA"/>
</dbReference>
<dbReference type="GO" id="GO:0070008">
    <property type="term" value="F:serine-type exopeptidase activity"/>
    <property type="evidence" value="ECO:0007669"/>
    <property type="project" value="InterPro"/>
</dbReference>
<dbReference type="Proteomes" id="UP000234585">
    <property type="component" value="Unassembled WGS sequence"/>
</dbReference>
<protein>
    <submittedName>
        <fullName evidence="7">Serine peptidase, family S28</fullName>
    </submittedName>
</protein>
<dbReference type="FunFam" id="3.40.50.1820:FF:000636">
    <property type="entry name" value="Serine peptidase, family S28, putative"/>
    <property type="match status" value="1"/>
</dbReference>
<dbReference type="SUPFAM" id="SSF53474">
    <property type="entry name" value="alpha/beta-Hydrolases"/>
    <property type="match status" value="1"/>
</dbReference>
<dbReference type="AlphaFoldDB" id="A0A2I2FMC8"/>
<dbReference type="Gene3D" id="3.40.50.1820">
    <property type="entry name" value="alpha/beta hydrolase"/>
    <property type="match status" value="2"/>
</dbReference>
<dbReference type="InterPro" id="IPR008758">
    <property type="entry name" value="Peptidase_S28"/>
</dbReference>
<keyword evidence="3 6" id="KW-0732">Signal</keyword>
<dbReference type="RefSeq" id="XP_024675789.1">
    <property type="nucleotide sequence ID" value="XM_024814754.1"/>
</dbReference>
<proteinExistence type="inferred from homology"/>
<gene>
    <name evidence="7" type="ORF">BDW47DRAFT_115054</name>
</gene>
<evidence type="ECO:0000256" key="6">
    <source>
        <dbReference type="SAM" id="SignalP"/>
    </source>
</evidence>
<accession>A0A2I2FMC8</accession>
<sequence length="563" mass="62678">MYRSLLNSIGVLCLAVLWRPVAAIGSGNTAYMRRVLLAAQAGLDPSLVLDDKMDFHSLISHPPHQEPPPEAEFVTIPIDHENSSVGTYQNRYWVSEKFFEPGSPVIMYDAGELNAQNLAALHLGSDTSFFTRLLKEFNAMGIVWEHRYYGESAPFPISVDTPPEHFKYLTTRQAIEDIPYFAQNFTRTNYSDVDLTPKGTPWVMVGGSYAGIRAAFMRNEHPETIFAALSSSAPIQAQVDMASYFDQVYRAMVANGYSNCTRDIHAAYQYIDGQLAEDASSAAAIKRLFFGEEGVQNSNEDFTGALTHLYDFFQGYGLGGVNGNIAQLCDHIEHDPNTNQTAGPDGVAAMYGGRYAAERMAAWPLLVRVTNLNLGLNCGPENDTLPVDCELGKPSTDADTISWSWQYCTEWGFYQSNNAGEHALLSRFQTLQYQQEICNRQLPEAVAAGVLPATPEVDRVNSEFGGWTVRPSNTMFSVGEFDPWRTLSVLSTEEFAPQDVVWSSDVPRCGEVRDTVFGYVVPNSEHCYDFKLISEEGKASMEVFKSALKQWLPCFEKDQPEED</sequence>
<evidence type="ECO:0000256" key="4">
    <source>
        <dbReference type="ARBA" id="ARBA00022801"/>
    </source>
</evidence>
<dbReference type="GO" id="GO:0008239">
    <property type="term" value="F:dipeptidyl-peptidase activity"/>
    <property type="evidence" value="ECO:0007669"/>
    <property type="project" value="TreeGrafter"/>
</dbReference>
<evidence type="ECO:0000256" key="2">
    <source>
        <dbReference type="ARBA" id="ARBA00022670"/>
    </source>
</evidence>
<evidence type="ECO:0000256" key="3">
    <source>
        <dbReference type="ARBA" id="ARBA00022729"/>
    </source>
</evidence>
<dbReference type="PANTHER" id="PTHR11010:SF109">
    <property type="entry name" value="PEPTIDASE, FAMILY S28, PUTATIVE (AFU_ORTHOLOGUE AFUA_4G03790)-RELATED"/>
    <property type="match status" value="1"/>
</dbReference>
<evidence type="ECO:0000256" key="1">
    <source>
        <dbReference type="ARBA" id="ARBA00011079"/>
    </source>
</evidence>
<keyword evidence="4" id="KW-0378">Hydrolase</keyword>
<keyword evidence="2" id="KW-0645">Protease</keyword>
<dbReference type="Pfam" id="PF05577">
    <property type="entry name" value="Peptidase_S28"/>
    <property type="match status" value="1"/>
</dbReference>
<evidence type="ECO:0000313" key="7">
    <source>
        <dbReference type="EMBL" id="PLB41777.1"/>
    </source>
</evidence>
<dbReference type="InterPro" id="IPR029058">
    <property type="entry name" value="AB_hydrolase_fold"/>
</dbReference>
<organism evidence="7 8">
    <name type="scientific">Aspergillus candidus</name>
    <dbReference type="NCBI Taxonomy" id="41067"/>
    <lineage>
        <taxon>Eukaryota</taxon>
        <taxon>Fungi</taxon>
        <taxon>Dikarya</taxon>
        <taxon>Ascomycota</taxon>
        <taxon>Pezizomycotina</taxon>
        <taxon>Eurotiomycetes</taxon>
        <taxon>Eurotiomycetidae</taxon>
        <taxon>Eurotiales</taxon>
        <taxon>Aspergillaceae</taxon>
        <taxon>Aspergillus</taxon>
        <taxon>Aspergillus subgen. Circumdati</taxon>
    </lineage>
</organism>
<dbReference type="OrthoDB" id="1735038at2759"/>
<feature type="signal peptide" evidence="6">
    <location>
        <begin position="1"/>
        <end position="23"/>
    </location>
</feature>
<feature type="chain" id="PRO_5014165622" evidence="6">
    <location>
        <begin position="24"/>
        <end position="563"/>
    </location>
</feature>
<evidence type="ECO:0000313" key="8">
    <source>
        <dbReference type="Proteomes" id="UP000234585"/>
    </source>
</evidence>
<evidence type="ECO:0000256" key="5">
    <source>
        <dbReference type="ARBA" id="ARBA00023180"/>
    </source>
</evidence>
<dbReference type="PANTHER" id="PTHR11010">
    <property type="entry name" value="PROTEASE S28 PRO-X CARBOXYPEPTIDASE-RELATED"/>
    <property type="match status" value="1"/>
</dbReference>
<dbReference type="GeneID" id="36521914"/>
<keyword evidence="5" id="KW-0325">Glycoprotein</keyword>